<reference evidence="1" key="1">
    <citation type="submission" date="2021-11" db="EMBL/GenBank/DDBJ databases">
        <title>Genome sequence.</title>
        <authorList>
            <person name="Sun Q."/>
        </authorList>
    </citation>
    <scope>NUCLEOTIDE SEQUENCE</scope>
    <source>
        <strain evidence="1">JC740</strain>
    </source>
</reference>
<organism evidence="1 2">
    <name type="scientific">Rhodopirellula halodulae</name>
    <dbReference type="NCBI Taxonomy" id="2894198"/>
    <lineage>
        <taxon>Bacteria</taxon>
        <taxon>Pseudomonadati</taxon>
        <taxon>Planctomycetota</taxon>
        <taxon>Planctomycetia</taxon>
        <taxon>Pirellulales</taxon>
        <taxon>Pirellulaceae</taxon>
        <taxon>Rhodopirellula</taxon>
    </lineage>
</organism>
<dbReference type="InterPro" id="IPR030987">
    <property type="entry name" value="AbiV"/>
</dbReference>
<evidence type="ECO:0000313" key="2">
    <source>
        <dbReference type="Proteomes" id="UP001430306"/>
    </source>
</evidence>
<sequence length="209" mass="23140">MATQDSLNCARLIDAAWNVRSADYVGLKSRDEFNSAAAHTRDLILSATQLLDFGQQAPATFLAITAFEEIAKIKAGHARSWGHTVSDVKRSKDPLFKHADKHKIAVDPILLIGIRLAKTIGKLRVEEIFAGYADGSLSGLRERSLYFSRDSSGLKLPATEISQQEAMEHILIAIEMFDDYFDFMTAEVSVACEQLNALFDSIAGRYTVR</sequence>
<dbReference type="RefSeq" id="WP_230273053.1">
    <property type="nucleotide sequence ID" value="NZ_JAJKFW010000019.1"/>
</dbReference>
<dbReference type="Pfam" id="PF18728">
    <property type="entry name" value="HEPN_AbiV"/>
    <property type="match status" value="1"/>
</dbReference>
<dbReference type="EMBL" id="JAJKFW010000019">
    <property type="protein sequence ID" value="MCC9642255.1"/>
    <property type="molecule type" value="Genomic_DNA"/>
</dbReference>
<name>A0ABS8NFD0_9BACT</name>
<dbReference type="Proteomes" id="UP001430306">
    <property type="component" value="Unassembled WGS sequence"/>
</dbReference>
<comment type="caution">
    <text evidence="1">The sequence shown here is derived from an EMBL/GenBank/DDBJ whole genome shotgun (WGS) entry which is preliminary data.</text>
</comment>
<keyword evidence="2" id="KW-1185">Reference proteome</keyword>
<proteinExistence type="predicted"/>
<evidence type="ECO:0000313" key="1">
    <source>
        <dbReference type="EMBL" id="MCC9642255.1"/>
    </source>
</evidence>
<gene>
    <name evidence="1" type="ORF">LOC71_08210</name>
</gene>
<protein>
    <submittedName>
        <fullName evidence="1">AbiV family abortive infection protein</fullName>
    </submittedName>
</protein>
<accession>A0ABS8NFD0</accession>
<dbReference type="NCBIfam" id="TIGR04498">
    <property type="entry name" value="AbiV_defense"/>
    <property type="match status" value="1"/>
</dbReference>